<reference evidence="1" key="1">
    <citation type="submission" date="2012-01" db="EMBL/GenBank/DDBJ databases">
        <authorList>
            <person name="Summers A.O."/>
            <person name="Wireman J."/>
            <person name="Sale K."/>
        </authorList>
    </citation>
    <scope>NUCLEOTIDE SEQUENCE</scope>
    <source>
        <strain evidence="1">J3-37</strain>
        <plasmid evidence="1">pJ337-114</plasmid>
    </source>
</reference>
<protein>
    <submittedName>
        <fullName evidence="1">Uncharacterized protein</fullName>
    </submittedName>
</protein>
<name>I3W0Y4_9MICC</name>
<dbReference type="AlphaFoldDB" id="I3W0Y4"/>
<keyword evidence="1" id="KW-0614">Plasmid</keyword>
<proteinExistence type="predicted"/>
<geneLocation type="plasmid" evidence="1">
    <name>pJ337-114</name>
</geneLocation>
<dbReference type="EMBL" id="JQ418527">
    <property type="protein sequence ID" value="AFK89261.1"/>
    <property type="molecule type" value="Genomic_DNA"/>
</dbReference>
<evidence type="ECO:0000313" key="1">
    <source>
        <dbReference type="EMBL" id="AFK89261.1"/>
    </source>
</evidence>
<sequence>MCWHPKLQQEKKNYVFRAGTLRGKSPCEGFRGMQFGA</sequence>
<accession>I3W0Y4</accession>
<organism evidence="1">
    <name type="scientific">Arthrobacter sp. J3.37</name>
    <dbReference type="NCBI Taxonomy" id="347208"/>
    <lineage>
        <taxon>Bacteria</taxon>
        <taxon>Bacillati</taxon>
        <taxon>Actinomycetota</taxon>
        <taxon>Actinomycetes</taxon>
        <taxon>Micrococcales</taxon>
        <taxon>Micrococcaceae</taxon>
        <taxon>Arthrobacter</taxon>
    </lineage>
</organism>